<evidence type="ECO:0000256" key="1">
    <source>
        <dbReference type="SAM" id="Coils"/>
    </source>
</evidence>
<feature type="coiled-coil region" evidence="1">
    <location>
        <begin position="315"/>
        <end position="342"/>
    </location>
</feature>
<dbReference type="Proteomes" id="UP001209570">
    <property type="component" value="Unassembled WGS sequence"/>
</dbReference>
<feature type="transmembrane region" description="Helical" evidence="3">
    <location>
        <begin position="723"/>
        <end position="743"/>
    </location>
</feature>
<keyword evidence="3" id="KW-1133">Transmembrane helix</keyword>
<keyword evidence="5" id="KW-1185">Reference proteome</keyword>
<proteinExistence type="predicted"/>
<keyword evidence="3" id="KW-0812">Transmembrane</keyword>
<feature type="transmembrane region" description="Helical" evidence="3">
    <location>
        <begin position="909"/>
        <end position="928"/>
    </location>
</feature>
<feature type="transmembrane region" description="Helical" evidence="3">
    <location>
        <begin position="879"/>
        <end position="897"/>
    </location>
</feature>
<dbReference type="EMBL" id="JAKCXM010000745">
    <property type="protein sequence ID" value="KAJ0392027.1"/>
    <property type="molecule type" value="Genomic_DNA"/>
</dbReference>
<feature type="region of interest" description="Disordered" evidence="2">
    <location>
        <begin position="674"/>
        <end position="702"/>
    </location>
</feature>
<feature type="transmembrane region" description="Helical" evidence="3">
    <location>
        <begin position="630"/>
        <end position="654"/>
    </location>
</feature>
<keyword evidence="3" id="KW-0472">Membrane</keyword>
<evidence type="ECO:0000313" key="5">
    <source>
        <dbReference type="Proteomes" id="UP001209570"/>
    </source>
</evidence>
<evidence type="ECO:0000256" key="3">
    <source>
        <dbReference type="SAM" id="Phobius"/>
    </source>
</evidence>
<accession>A0AAD5Q1P6</accession>
<organism evidence="4 5">
    <name type="scientific">Pythium insidiosum</name>
    <name type="common">Pythiosis disease agent</name>
    <dbReference type="NCBI Taxonomy" id="114742"/>
    <lineage>
        <taxon>Eukaryota</taxon>
        <taxon>Sar</taxon>
        <taxon>Stramenopiles</taxon>
        <taxon>Oomycota</taxon>
        <taxon>Peronosporomycetes</taxon>
        <taxon>Pythiales</taxon>
        <taxon>Pythiaceae</taxon>
        <taxon>Pythium</taxon>
    </lineage>
</organism>
<evidence type="ECO:0000313" key="4">
    <source>
        <dbReference type="EMBL" id="KAJ0392027.1"/>
    </source>
</evidence>
<feature type="transmembrane region" description="Helical" evidence="3">
    <location>
        <begin position="940"/>
        <end position="965"/>
    </location>
</feature>
<feature type="region of interest" description="Disordered" evidence="2">
    <location>
        <begin position="1"/>
        <end position="26"/>
    </location>
</feature>
<keyword evidence="1" id="KW-0175">Coiled coil</keyword>
<name>A0AAD5Q1P6_PYTIN</name>
<feature type="compositionally biased region" description="Basic residues" evidence="2">
    <location>
        <begin position="674"/>
        <end position="687"/>
    </location>
</feature>
<feature type="compositionally biased region" description="Acidic residues" evidence="2">
    <location>
        <begin position="692"/>
        <end position="702"/>
    </location>
</feature>
<evidence type="ECO:0000256" key="2">
    <source>
        <dbReference type="SAM" id="MobiDB-lite"/>
    </source>
</evidence>
<reference evidence="4" key="1">
    <citation type="submission" date="2021-12" db="EMBL/GenBank/DDBJ databases">
        <title>Prjna785345.</title>
        <authorList>
            <person name="Rujirawat T."/>
            <person name="Krajaejun T."/>
        </authorList>
    </citation>
    <scope>NUCLEOTIDE SEQUENCE</scope>
    <source>
        <strain evidence="4">Pi057C3</strain>
    </source>
</reference>
<feature type="transmembrane region" description="Helical" evidence="3">
    <location>
        <begin position="856"/>
        <end position="873"/>
    </location>
</feature>
<sequence>MQLPVKPAGPDDGAAPRRLSRPSLVATSTASRAQRIEELGLFLRHALGDVHARLPTEQFDAIEAMADRGDEPPGHIVDALRTVPGDEATARPLSQLLLAVCSPEELCVCLDTLKQLSEPVAPRLRPIQGDAVEAAVDATSDVAPPSPWCALHGQLHNALRDTVAAATDSDLALVFHGHAAALRPAVLARLAAKRHNQRVAQLLLSALHTACTLSSMSIATRDALHDMLKRGHPLPSTVLHGLDVDQRTPDKLSADDQEALARGVAELSTAELRELSRALSASATASLHPDVLVLWAVLHVIVAKSGRSLEDAVDTRTAEQEQELLEQQREMMEERVDAKEIDVDVTSDLTKQQQANGTQLTADEARAMGRALQRALASGALASAALSQDLRDGLARLADDGVALSAGAARELLALWDRVLLALPTNELRELGNAMARDVSRLVVDTDVAQTLVAQTERVVGRVVDTQDALETAARQHALAVKRRAESIYRSGFATALHAQHEALAARLKESRQRIDEAFTATAGSMAPLLSLRSLCGSERLGAWVHAALHRLSGLVPPLLSVEIVRDFVQTIGLVFTNLYIVVLQQAQHVDGLELALERIQVAYRGIYNLAAIDFPSLYVRADRYALVDIGLAALLALIGCAYVLYLVFAVLAFRYQHVDPVAVSTAAVNDRQQRKKSKSLRHLKLKPKPDDGEDNGDDDESPEAMLAEAKRRIRQRQRQIKLVTYVLTVLLSIYLPVTRLAIDVLAGSRDVSFVRRRYESRAIWPWLQGIAWALLVTFSVPLPLLLARLVYKYKPQTLPPAHPGAPLVTYNLDGEPVIMDDNVYAQKIAQDPAQLQCPYRSLYAGLEMRWCYYKVYQLVFKVALIVPLILITDAAARGYATVAVYAVIFCVTFYSAPFADPLNDVMEISGKLTALVTCVGGLVLAYFDDDAASRADETARAAVGIVVSAANIGNTVLMAGILLFGMQQTRLWVKNALGTLTFSDTVRYLTDLPAAKILPFWDVEREIKHRVWQHFWKALLLSLDDELAIQRLAFSESEMAAPAADRGAAADVSSSQKRRHWAGEANECVAAMRIVTRQVLEGPDAVYDGAFGRLRVVSYPFHCVFTPEQPAGAAEQLIVDDRELALLFFDNFSPAVAAKRSLRRKLRALAQWGGTVELPCEREEVLDNTTPFRCHYTRATVVVDDSFSVRVVYRDGAGEVLNPSTGAVERHVSGYVGEFSAKDALGLTESMEETEPLRAVFAQTTRVLEEFLPRIETVQTRPMPRWHGARPPAAKRQLTGLTSDSVLSAGFRYVVYNNPYISRTALEAYLTQQETNIGLQKVPVTHRAALDTLYTKMTYLQSDPAAKYWYLFWDDSLL</sequence>
<feature type="transmembrane region" description="Helical" evidence="3">
    <location>
        <begin position="763"/>
        <end position="787"/>
    </location>
</feature>
<comment type="caution">
    <text evidence="4">The sequence shown here is derived from an EMBL/GenBank/DDBJ whole genome shotgun (WGS) entry which is preliminary data.</text>
</comment>
<protein>
    <submittedName>
        <fullName evidence="4">Uncharacterized protein</fullName>
    </submittedName>
</protein>
<gene>
    <name evidence="4" type="ORF">P43SY_003375</name>
</gene>